<dbReference type="Proteomes" id="UP001500021">
    <property type="component" value="Unassembled WGS sequence"/>
</dbReference>
<dbReference type="PROSITE" id="PS50991">
    <property type="entry name" value="PYR_CT"/>
    <property type="match status" value="1"/>
</dbReference>
<sequence>MNDITQTSSPTLPTFVKIVEVGPRDGLQNEVIPISAQDKVSLITQLADAGVSYIESGSFVSPKWVPQMATSTEVFQTLTRKPSVTYAALTPNMKGFEAAMAAGADEVAIFAAASESFSQKNINCSIEESITRFEPILAAAKNANIKVRGYVSCVVGCPYEGNISPDAVALVAQTLYNKGCYEVSLGDTIGVGTPASVTKMLQAVSARVPMAKLAVHFHDTYGQALTNIYAALQLGINVVDSAIAGLGGCPYAKGASGNVATEDVVYLLNGLGIESNIDFNKLLSAGWFISDKLGKAPISKVSNAYLAKAQ</sequence>
<name>A0ABN1L6X1_9GAMM</name>
<dbReference type="Pfam" id="PF00682">
    <property type="entry name" value="HMGL-like"/>
    <property type="match status" value="1"/>
</dbReference>
<evidence type="ECO:0000313" key="5">
    <source>
        <dbReference type="EMBL" id="GAA0816249.1"/>
    </source>
</evidence>
<dbReference type="InterPro" id="IPR000891">
    <property type="entry name" value="PYR_CT"/>
</dbReference>
<dbReference type="Gene3D" id="3.20.20.70">
    <property type="entry name" value="Aldolase class I"/>
    <property type="match status" value="1"/>
</dbReference>
<proteinExistence type="inferred from homology"/>
<dbReference type="GO" id="GO:0016829">
    <property type="term" value="F:lyase activity"/>
    <property type="evidence" value="ECO:0007669"/>
    <property type="project" value="UniProtKB-KW"/>
</dbReference>
<dbReference type="EMBL" id="BAAAFA010000005">
    <property type="protein sequence ID" value="GAA0816249.1"/>
    <property type="molecule type" value="Genomic_DNA"/>
</dbReference>
<reference evidence="5 6" key="1">
    <citation type="journal article" date="2019" name="Int. J. Syst. Evol. Microbiol.">
        <title>The Global Catalogue of Microorganisms (GCM) 10K type strain sequencing project: providing services to taxonomists for standard genome sequencing and annotation.</title>
        <authorList>
            <consortium name="The Broad Institute Genomics Platform"/>
            <consortium name="The Broad Institute Genome Sequencing Center for Infectious Disease"/>
            <person name="Wu L."/>
            <person name="Ma J."/>
        </authorList>
    </citation>
    <scope>NUCLEOTIDE SEQUENCE [LARGE SCALE GENOMIC DNA]</scope>
    <source>
        <strain evidence="5 6">JCM 15608</strain>
    </source>
</reference>
<dbReference type="InterPro" id="IPR043594">
    <property type="entry name" value="HMGL"/>
</dbReference>
<evidence type="ECO:0000259" key="4">
    <source>
        <dbReference type="PROSITE" id="PS50991"/>
    </source>
</evidence>
<evidence type="ECO:0000313" key="6">
    <source>
        <dbReference type="Proteomes" id="UP001500021"/>
    </source>
</evidence>
<dbReference type="PANTHER" id="PTHR42738">
    <property type="entry name" value="HYDROXYMETHYLGLUTARYL-COA LYASE"/>
    <property type="match status" value="1"/>
</dbReference>
<dbReference type="InterPro" id="IPR013785">
    <property type="entry name" value="Aldolase_TIM"/>
</dbReference>
<dbReference type="CDD" id="cd07938">
    <property type="entry name" value="DRE_TIM_HMGL"/>
    <property type="match status" value="1"/>
</dbReference>
<dbReference type="NCBIfam" id="NF004283">
    <property type="entry name" value="PRK05692.1"/>
    <property type="match status" value="1"/>
</dbReference>
<dbReference type="SUPFAM" id="SSF51569">
    <property type="entry name" value="Aldolase"/>
    <property type="match status" value="1"/>
</dbReference>
<organism evidence="5 6">
    <name type="scientific">Colwellia asteriadis</name>
    <dbReference type="NCBI Taxonomy" id="517723"/>
    <lineage>
        <taxon>Bacteria</taxon>
        <taxon>Pseudomonadati</taxon>
        <taxon>Pseudomonadota</taxon>
        <taxon>Gammaproteobacteria</taxon>
        <taxon>Alteromonadales</taxon>
        <taxon>Colwelliaceae</taxon>
        <taxon>Colwellia</taxon>
    </lineage>
</organism>
<evidence type="ECO:0000256" key="3">
    <source>
        <dbReference type="ARBA" id="ARBA00023239"/>
    </source>
</evidence>
<keyword evidence="2" id="KW-0479">Metal-binding</keyword>
<comment type="caution">
    <text evidence="5">The sequence shown here is derived from an EMBL/GenBank/DDBJ whole genome shotgun (WGS) entry which is preliminary data.</text>
</comment>
<gene>
    <name evidence="5" type="ORF">GCM10009111_15730</name>
</gene>
<evidence type="ECO:0000256" key="1">
    <source>
        <dbReference type="ARBA" id="ARBA00009405"/>
    </source>
</evidence>
<accession>A0ABN1L6X1</accession>
<dbReference type="PANTHER" id="PTHR42738:SF7">
    <property type="entry name" value="HYDROXYMETHYLGLUTARYL-COA LYASE"/>
    <property type="match status" value="1"/>
</dbReference>
<keyword evidence="3 5" id="KW-0456">Lyase</keyword>
<dbReference type="RefSeq" id="WP_343816815.1">
    <property type="nucleotide sequence ID" value="NZ_BAAAFA010000005.1"/>
</dbReference>
<evidence type="ECO:0000256" key="2">
    <source>
        <dbReference type="ARBA" id="ARBA00022723"/>
    </source>
</evidence>
<feature type="domain" description="Pyruvate carboxyltransferase" evidence="4">
    <location>
        <begin position="16"/>
        <end position="283"/>
    </location>
</feature>
<protein>
    <submittedName>
        <fullName evidence="5">Hydroxymethylglutaryl-CoA lyase</fullName>
    </submittedName>
</protein>
<comment type="similarity">
    <text evidence="1">Belongs to the HMG-CoA lyase family.</text>
</comment>
<keyword evidence="6" id="KW-1185">Reference proteome</keyword>